<gene>
    <name evidence="2" type="ORF">DWV67_14360</name>
</gene>
<evidence type="ECO:0000256" key="1">
    <source>
        <dbReference type="SAM" id="Phobius"/>
    </source>
</evidence>
<dbReference type="Proteomes" id="UP000266376">
    <property type="component" value="Unassembled WGS sequence"/>
</dbReference>
<dbReference type="EMBL" id="QSAJ01000049">
    <property type="protein sequence ID" value="RGW49121.1"/>
    <property type="molecule type" value="Genomic_DNA"/>
</dbReference>
<keyword evidence="1" id="KW-0472">Membrane</keyword>
<name>A0A395XKL2_9FIRM</name>
<proteinExistence type="predicted"/>
<feature type="non-terminal residue" evidence="2">
    <location>
        <position position="1"/>
    </location>
</feature>
<dbReference type="AlphaFoldDB" id="A0A395XKL2"/>
<keyword evidence="1" id="KW-1133">Transmembrane helix</keyword>
<sequence length="452" mass="53059">RINFEKIINWGKRSLYTLLKQDGISVCLYVIIFITLILYNHQKIMKLEILDWTIFFAMVAVAFVQTIAKIIQQALMNHIEDSVKLEENYEKLCKMYPEIEYEDGKISNELITYQNPAGKSLEYINRKRKKDCSEVRFPVIQEAMFRKLNLIIEDSKEQYEMPQLVREHYRELFQAHDTSNIYNQLNVKVKSWKNTEEGFKIYTMRTTYYDSLVTNRVMDFEWEPEQTLRNRYMYGPFVTPLSESVLSNHLGFNGFIISSDNMIPLVRRNKVVSIGKRTYGDSIGASMKAKMALDANQRFTKEGLKNSILGEIKDELKIERKDIIFSIEENVIAAYRDLVEGGKPQLLFVVKSLRTQKEIEDNFVKKKKEKAKELRKSFWDKELRELEDGDTFLWIPVENLKKLVILPDAIVYEGKEYRMMPSASASLVMLIWWLELVKKAMGGKCKQANEND</sequence>
<reference evidence="2 3" key="1">
    <citation type="submission" date="2018-08" db="EMBL/GenBank/DDBJ databases">
        <title>A genome reference for cultivated species of the human gut microbiota.</title>
        <authorList>
            <person name="Zou Y."/>
            <person name="Xue W."/>
            <person name="Luo G."/>
        </authorList>
    </citation>
    <scope>NUCLEOTIDE SEQUENCE [LARGE SCALE GENOMIC DNA]</scope>
    <source>
        <strain evidence="2 3">AF12-11</strain>
    </source>
</reference>
<protein>
    <submittedName>
        <fullName evidence="2">Uncharacterized protein</fullName>
    </submittedName>
</protein>
<evidence type="ECO:0000313" key="3">
    <source>
        <dbReference type="Proteomes" id="UP000266376"/>
    </source>
</evidence>
<feature type="transmembrane region" description="Helical" evidence="1">
    <location>
        <begin position="23"/>
        <end position="40"/>
    </location>
</feature>
<comment type="caution">
    <text evidence="2">The sequence shown here is derived from an EMBL/GenBank/DDBJ whole genome shotgun (WGS) entry which is preliminary data.</text>
</comment>
<organism evidence="2 3">
    <name type="scientific">Dorea formicigenerans</name>
    <dbReference type="NCBI Taxonomy" id="39486"/>
    <lineage>
        <taxon>Bacteria</taxon>
        <taxon>Bacillati</taxon>
        <taxon>Bacillota</taxon>
        <taxon>Clostridia</taxon>
        <taxon>Lachnospirales</taxon>
        <taxon>Lachnospiraceae</taxon>
        <taxon>Dorea</taxon>
    </lineage>
</organism>
<feature type="transmembrane region" description="Helical" evidence="1">
    <location>
        <begin position="52"/>
        <end position="71"/>
    </location>
</feature>
<keyword evidence="1" id="KW-0812">Transmembrane</keyword>
<evidence type="ECO:0000313" key="2">
    <source>
        <dbReference type="EMBL" id="RGW49121.1"/>
    </source>
</evidence>
<accession>A0A395XKL2</accession>